<dbReference type="AlphaFoldDB" id="A0A443KIQ3"/>
<comment type="caution">
    <text evidence="2">The sequence shown here is derived from an EMBL/GenBank/DDBJ whole genome shotgun (WGS) entry which is preliminary data.</text>
</comment>
<dbReference type="OrthoDB" id="5449044at2"/>
<proteinExistence type="predicted"/>
<sequence>MKILTILAAMSAAILPATASFSADMYQVAAGATVTINEHGTCMKVTNGGSNPIMVPTRSANEWAAGANAFLNNVARMSQVGLSACAPESRSFEMANFAAFRYSEYLCEVCINAEIALTESIMSSSFAEYVATNSSVAGPYGYRPLRGDEKSSLGDSIILDSAEVIIYDNMTGPRATATSKEIATRSGFAHGESTNTEAQVIGDAGSYTCTNDMNGWYVYSAKYKRPAGSGMSQNPMTLSRWRDGSLLYSMVPVNNDWRSGIWKGYTQVWGNPVSLSGEESLYYDLLITNGMPDIEHAMTDIRYTRYLHCG</sequence>
<dbReference type="EMBL" id="SAUX01000001">
    <property type="protein sequence ID" value="RWR32598.1"/>
    <property type="molecule type" value="Genomic_DNA"/>
</dbReference>
<protein>
    <submittedName>
        <fullName evidence="2">Uncharacterized protein</fullName>
    </submittedName>
</protein>
<gene>
    <name evidence="2" type="ORF">D2T31_01055</name>
</gene>
<reference evidence="2 3" key="2">
    <citation type="submission" date="2019-01" db="EMBL/GenBank/DDBJ databases">
        <authorList>
            <person name="Li Y."/>
        </authorList>
    </citation>
    <scope>NUCLEOTIDE SEQUENCE [LARGE SCALE GENOMIC DNA]</scope>
    <source>
        <strain evidence="2 3">D19-10-3-21</strain>
    </source>
</reference>
<dbReference type="Proteomes" id="UP000285295">
    <property type="component" value="Unassembled WGS sequence"/>
</dbReference>
<organism evidence="2 3">
    <name type="scientific">Paenirhodobacter populi</name>
    <dbReference type="NCBI Taxonomy" id="2306993"/>
    <lineage>
        <taxon>Bacteria</taxon>
        <taxon>Pseudomonadati</taxon>
        <taxon>Pseudomonadota</taxon>
        <taxon>Alphaproteobacteria</taxon>
        <taxon>Rhodobacterales</taxon>
        <taxon>Rhodobacter group</taxon>
        <taxon>Paenirhodobacter</taxon>
    </lineage>
</organism>
<reference evidence="2 3" key="1">
    <citation type="submission" date="2019-01" db="EMBL/GenBank/DDBJ databases">
        <title>Sinorhodobacter populi sp. nov. isolated from the symptomatic bark tissue of Populus euramericana canker.</title>
        <authorList>
            <person name="Xu G."/>
        </authorList>
    </citation>
    <scope>NUCLEOTIDE SEQUENCE [LARGE SCALE GENOMIC DNA]</scope>
    <source>
        <strain evidence="2 3">D19-10-3-21</strain>
    </source>
</reference>
<dbReference type="RefSeq" id="WP_128235451.1">
    <property type="nucleotide sequence ID" value="NZ_SAUX01000001.1"/>
</dbReference>
<accession>A0A443KIQ3</accession>
<evidence type="ECO:0000313" key="2">
    <source>
        <dbReference type="EMBL" id="RWR32598.1"/>
    </source>
</evidence>
<keyword evidence="1" id="KW-0732">Signal</keyword>
<feature type="chain" id="PRO_5019300032" evidence="1">
    <location>
        <begin position="20"/>
        <end position="310"/>
    </location>
</feature>
<feature type="signal peptide" evidence="1">
    <location>
        <begin position="1"/>
        <end position="19"/>
    </location>
</feature>
<evidence type="ECO:0000256" key="1">
    <source>
        <dbReference type="SAM" id="SignalP"/>
    </source>
</evidence>
<name>A0A443KIQ3_9RHOB</name>
<evidence type="ECO:0000313" key="3">
    <source>
        <dbReference type="Proteomes" id="UP000285295"/>
    </source>
</evidence>